<dbReference type="SUPFAM" id="SSF54001">
    <property type="entry name" value="Cysteine proteinases"/>
    <property type="match status" value="1"/>
</dbReference>
<evidence type="ECO:0000259" key="2">
    <source>
        <dbReference type="SMART" id="SM00460"/>
    </source>
</evidence>
<evidence type="ECO:0000256" key="1">
    <source>
        <dbReference type="SAM" id="MobiDB-lite"/>
    </source>
</evidence>
<reference evidence="3 4" key="1">
    <citation type="submission" date="2015-12" db="EMBL/GenBank/DDBJ databases">
        <authorList>
            <person name="Shamseldin A."/>
            <person name="Moawad H."/>
            <person name="Abd El-Rahim W.M."/>
            <person name="Sadowsky M.J."/>
        </authorList>
    </citation>
    <scope>NUCLEOTIDE SEQUENCE [LARGE SCALE GENOMIC DNA]</scope>
    <source>
        <strain evidence="3 4">SJ5A-1</strain>
    </source>
</reference>
<dbReference type="InterPro" id="IPR002931">
    <property type="entry name" value="Transglutaminase-like"/>
</dbReference>
<dbReference type="InterPro" id="IPR038765">
    <property type="entry name" value="Papain-like_cys_pep_sf"/>
</dbReference>
<proteinExistence type="predicted"/>
<gene>
    <name evidence="3" type="ORF">AVJ23_01695</name>
</gene>
<dbReference type="InterPro" id="IPR013589">
    <property type="entry name" value="Bac_transglu_N"/>
</dbReference>
<organism evidence="3 4">
    <name type="scientific">Pseudoponticoccus marisrubri</name>
    <dbReference type="NCBI Taxonomy" id="1685382"/>
    <lineage>
        <taxon>Bacteria</taxon>
        <taxon>Pseudomonadati</taxon>
        <taxon>Pseudomonadota</taxon>
        <taxon>Alphaproteobacteria</taxon>
        <taxon>Rhodobacterales</taxon>
        <taxon>Roseobacteraceae</taxon>
        <taxon>Pseudoponticoccus</taxon>
    </lineage>
</organism>
<dbReference type="Gene3D" id="3.10.620.30">
    <property type="match status" value="1"/>
</dbReference>
<dbReference type="Proteomes" id="UP000054396">
    <property type="component" value="Unassembled WGS sequence"/>
</dbReference>
<accession>A0A0W7WQP2</accession>
<keyword evidence="4" id="KW-1185">Reference proteome</keyword>
<name>A0A0W7WQP2_9RHOB</name>
<evidence type="ECO:0000313" key="3">
    <source>
        <dbReference type="EMBL" id="KUF12839.1"/>
    </source>
</evidence>
<feature type="domain" description="Transglutaminase-like" evidence="2">
    <location>
        <begin position="175"/>
        <end position="246"/>
    </location>
</feature>
<evidence type="ECO:0000313" key="4">
    <source>
        <dbReference type="Proteomes" id="UP000054396"/>
    </source>
</evidence>
<dbReference type="Pfam" id="PF08379">
    <property type="entry name" value="Bact_transglu_N"/>
    <property type="match status" value="1"/>
</dbReference>
<dbReference type="RefSeq" id="WP_058860783.1">
    <property type="nucleotide sequence ID" value="NZ_LPXO01000001.1"/>
</dbReference>
<dbReference type="AlphaFoldDB" id="A0A0W7WQP2"/>
<dbReference type="EMBL" id="LPXO01000001">
    <property type="protein sequence ID" value="KUF12839.1"/>
    <property type="molecule type" value="Genomic_DNA"/>
</dbReference>
<protein>
    <submittedName>
        <fullName evidence="3">Transglutaminase</fullName>
    </submittedName>
</protein>
<dbReference type="SMART" id="SM00460">
    <property type="entry name" value="TGc"/>
    <property type="match status" value="1"/>
</dbReference>
<dbReference type="Pfam" id="PF01841">
    <property type="entry name" value="Transglut_core"/>
    <property type="match status" value="1"/>
</dbReference>
<dbReference type="PANTHER" id="PTHR33490:SF7">
    <property type="entry name" value="BLR2979 PROTEIN"/>
    <property type="match status" value="1"/>
</dbReference>
<feature type="region of interest" description="Disordered" evidence="1">
    <location>
        <begin position="273"/>
        <end position="292"/>
    </location>
</feature>
<comment type="caution">
    <text evidence="3">The sequence shown here is derived from an EMBL/GenBank/DDBJ whole genome shotgun (WGS) entry which is preliminary data.</text>
</comment>
<sequence>MLYDIRLAISYSYSAPAGAHRTVLRMLPRDRDGQRVLRGALRVEPAEDFRRDSLDFFGNPRTELSHARPLSAVSFTFEGRLLRDAPELPLDLSCGLSELRAEIAAVHSIAPDSPHHFTGPSPRVAPDPAITAFAREATSGARSVRAIVAALSRAIHDGFAFDPAATDVATDPAQAFAQRRGVCQDFSHVMIAGLRGLGIPAGYVSGFLRTIPPEGQPPLDGVDAMHAWVRAWCGAETGWLEIDPTNDRWAGADHVTVAVGRDYGDVSPVKGALRSAGGHGTSHSVDVVPVRP</sequence>
<dbReference type="STRING" id="1685382.AVJ23_01695"/>
<dbReference type="PANTHER" id="PTHR33490">
    <property type="entry name" value="BLR5614 PROTEIN-RELATED"/>
    <property type="match status" value="1"/>
</dbReference>